<dbReference type="Gene3D" id="1.20.1250.20">
    <property type="entry name" value="MFS general substrate transporter like domains"/>
    <property type="match status" value="1"/>
</dbReference>
<dbReference type="InterPro" id="IPR036259">
    <property type="entry name" value="MFS_trans_sf"/>
</dbReference>
<dbReference type="InterPro" id="IPR020846">
    <property type="entry name" value="MFS_dom"/>
</dbReference>
<feature type="transmembrane region" description="Helical" evidence="5">
    <location>
        <begin position="57"/>
        <end position="75"/>
    </location>
</feature>
<dbReference type="InterPro" id="IPR050549">
    <property type="entry name" value="MFS_Trehalose_Transporter"/>
</dbReference>
<dbReference type="InterPro" id="IPR003663">
    <property type="entry name" value="Sugar/inositol_transpt"/>
</dbReference>
<keyword evidence="8" id="KW-1185">Reference proteome</keyword>
<evidence type="ECO:0000259" key="6">
    <source>
        <dbReference type="PROSITE" id="PS50850"/>
    </source>
</evidence>
<dbReference type="EMBL" id="OU963865">
    <property type="protein sequence ID" value="CAH0389468.1"/>
    <property type="molecule type" value="Genomic_DNA"/>
</dbReference>
<feature type="transmembrane region" description="Helical" evidence="5">
    <location>
        <begin position="350"/>
        <end position="373"/>
    </location>
</feature>
<keyword evidence="4 5" id="KW-0472">Membrane</keyword>
<gene>
    <name evidence="7" type="ORF">BEMITA_LOCUS8294</name>
</gene>
<dbReference type="PRINTS" id="PR00171">
    <property type="entry name" value="SUGRTRNSPORT"/>
</dbReference>
<feature type="transmembrane region" description="Helical" evidence="5">
    <location>
        <begin position="87"/>
        <end position="106"/>
    </location>
</feature>
<protein>
    <recommendedName>
        <fullName evidence="6">Major facilitator superfamily (MFS) profile domain-containing protein</fullName>
    </recommendedName>
</protein>
<dbReference type="SUPFAM" id="SSF103473">
    <property type="entry name" value="MFS general substrate transporter"/>
    <property type="match status" value="1"/>
</dbReference>
<organism evidence="7 8">
    <name type="scientific">Bemisia tabaci</name>
    <name type="common">Sweetpotato whitefly</name>
    <name type="synonym">Aleurodes tabaci</name>
    <dbReference type="NCBI Taxonomy" id="7038"/>
    <lineage>
        <taxon>Eukaryota</taxon>
        <taxon>Metazoa</taxon>
        <taxon>Ecdysozoa</taxon>
        <taxon>Arthropoda</taxon>
        <taxon>Hexapoda</taxon>
        <taxon>Insecta</taxon>
        <taxon>Pterygota</taxon>
        <taxon>Neoptera</taxon>
        <taxon>Paraneoptera</taxon>
        <taxon>Hemiptera</taxon>
        <taxon>Sternorrhyncha</taxon>
        <taxon>Aleyrodoidea</taxon>
        <taxon>Aleyrodidae</taxon>
        <taxon>Aleyrodinae</taxon>
        <taxon>Bemisia</taxon>
    </lineage>
</organism>
<feature type="transmembrane region" description="Helical" evidence="5">
    <location>
        <begin position="252"/>
        <end position="275"/>
    </location>
</feature>
<dbReference type="GO" id="GO:0022857">
    <property type="term" value="F:transmembrane transporter activity"/>
    <property type="evidence" value="ECO:0007669"/>
    <property type="project" value="InterPro"/>
</dbReference>
<feature type="transmembrane region" description="Helical" evidence="5">
    <location>
        <begin position="418"/>
        <end position="438"/>
    </location>
</feature>
<accession>A0A9P0F4L7</accession>
<feature type="domain" description="Major facilitator superfamily (MFS) profile" evidence="6">
    <location>
        <begin position="15"/>
        <end position="442"/>
    </location>
</feature>
<evidence type="ECO:0000256" key="4">
    <source>
        <dbReference type="ARBA" id="ARBA00023136"/>
    </source>
</evidence>
<reference evidence="7" key="1">
    <citation type="submission" date="2021-12" db="EMBL/GenBank/DDBJ databases">
        <authorList>
            <person name="King R."/>
        </authorList>
    </citation>
    <scope>NUCLEOTIDE SEQUENCE</scope>
</reference>
<dbReference type="PANTHER" id="PTHR48021">
    <property type="match status" value="1"/>
</dbReference>
<feature type="transmembrane region" description="Helical" evidence="5">
    <location>
        <begin position="166"/>
        <end position="190"/>
    </location>
</feature>
<feature type="transmembrane region" description="Helical" evidence="5">
    <location>
        <begin position="385"/>
        <end position="406"/>
    </location>
</feature>
<evidence type="ECO:0000256" key="2">
    <source>
        <dbReference type="ARBA" id="ARBA00022692"/>
    </source>
</evidence>
<dbReference type="Proteomes" id="UP001152759">
    <property type="component" value="Chromosome 4"/>
</dbReference>
<name>A0A9P0F4L7_BEMTA</name>
<sequence length="460" mass="50439">MEADKLPVSEGFIRPFLLSACIYPLHIVGGAIMGQSAGMLPQLLDKDSSIPIDMEQATWIASSTAIGTCISSAISGPLSDMFGRMRVVQMSYFLMALGHALMMAASSFTGLVVGRLTVGLGLGCDFASFIYVSETVPAALRGVLMALYTVMCSLGFIYIYVVGGYYHWTIATGINAITATSGLALSFFLYETPVWLVRQGRLETARKSLRQSGIPAASLEAKLKELQDAAENKSTETFSLGDLLGPTVWKPFSMVCIMAVLQNMAGFYIVISYSIQFMAEFHSGYSPVQVTVGIAVVRLIAMTLTSFWMRHARRRVIGSVSGFGSSACLLAVFAFLHFGHLAPVLVENQWILIALFFAYIFTMTLGIYALPWTMPFEIFPMKVRGLMSGMTYVSQFIAMFVSVKLYNVLMDNLHLQGMILMFAVGSALFGSFCVTWLVETHRRTLDEIEAEFAGKSKVYT</sequence>
<evidence type="ECO:0000313" key="7">
    <source>
        <dbReference type="EMBL" id="CAH0389468.1"/>
    </source>
</evidence>
<feature type="transmembrane region" description="Helical" evidence="5">
    <location>
        <begin position="316"/>
        <end position="338"/>
    </location>
</feature>
<evidence type="ECO:0000256" key="1">
    <source>
        <dbReference type="ARBA" id="ARBA00004141"/>
    </source>
</evidence>
<feature type="transmembrane region" description="Helical" evidence="5">
    <location>
        <begin position="139"/>
        <end position="160"/>
    </location>
</feature>
<feature type="transmembrane region" description="Helical" evidence="5">
    <location>
        <begin position="287"/>
        <end position="309"/>
    </location>
</feature>
<comment type="subcellular location">
    <subcellularLocation>
        <location evidence="1">Membrane</location>
        <topology evidence="1">Multi-pass membrane protein</topology>
    </subcellularLocation>
</comment>
<proteinExistence type="predicted"/>
<keyword evidence="3 5" id="KW-1133">Transmembrane helix</keyword>
<keyword evidence="2 5" id="KW-0812">Transmembrane</keyword>
<evidence type="ECO:0000313" key="8">
    <source>
        <dbReference type="Proteomes" id="UP001152759"/>
    </source>
</evidence>
<evidence type="ECO:0000256" key="3">
    <source>
        <dbReference type="ARBA" id="ARBA00022989"/>
    </source>
</evidence>
<feature type="transmembrane region" description="Helical" evidence="5">
    <location>
        <begin position="12"/>
        <end position="37"/>
    </location>
</feature>
<feature type="transmembrane region" description="Helical" evidence="5">
    <location>
        <begin position="112"/>
        <end position="132"/>
    </location>
</feature>
<evidence type="ECO:0000256" key="5">
    <source>
        <dbReference type="SAM" id="Phobius"/>
    </source>
</evidence>
<dbReference type="PANTHER" id="PTHR48021:SF7">
    <property type="entry name" value="RH09188P"/>
    <property type="match status" value="1"/>
</dbReference>
<dbReference type="PROSITE" id="PS50850">
    <property type="entry name" value="MFS"/>
    <property type="match status" value="1"/>
</dbReference>
<dbReference type="GO" id="GO:0016020">
    <property type="term" value="C:membrane"/>
    <property type="evidence" value="ECO:0007669"/>
    <property type="project" value="UniProtKB-SubCell"/>
</dbReference>
<dbReference type="Pfam" id="PF00083">
    <property type="entry name" value="Sugar_tr"/>
    <property type="match status" value="1"/>
</dbReference>
<dbReference type="AlphaFoldDB" id="A0A9P0F4L7"/>
<dbReference type="KEGG" id="btab:109042553"/>
<dbReference type="InterPro" id="IPR005828">
    <property type="entry name" value="MFS_sugar_transport-like"/>
</dbReference>